<dbReference type="Pfam" id="PF12169">
    <property type="entry name" value="DNA_pol3_gamma3"/>
    <property type="match status" value="1"/>
</dbReference>
<dbReference type="GO" id="GO:0006261">
    <property type="term" value="P:DNA-templated DNA replication"/>
    <property type="evidence" value="ECO:0007669"/>
    <property type="project" value="TreeGrafter"/>
</dbReference>
<dbReference type="CDD" id="cd00009">
    <property type="entry name" value="AAA"/>
    <property type="match status" value="1"/>
</dbReference>
<keyword evidence="8" id="KW-0862">Zinc</keyword>
<dbReference type="FunFam" id="3.40.50.300:FF:000014">
    <property type="entry name" value="DNA polymerase III subunit gamma/tau"/>
    <property type="match status" value="1"/>
</dbReference>
<dbReference type="InterPro" id="IPR050238">
    <property type="entry name" value="DNA_Rep/Repair_Clamp_Loader"/>
</dbReference>
<dbReference type="PANTHER" id="PTHR11669:SF0">
    <property type="entry name" value="PROTEIN STICHEL-LIKE 2"/>
    <property type="match status" value="1"/>
</dbReference>
<dbReference type="NCBIfam" id="NF004046">
    <property type="entry name" value="PRK05563.1"/>
    <property type="match status" value="1"/>
</dbReference>
<evidence type="ECO:0000256" key="4">
    <source>
        <dbReference type="ARBA" id="ARBA00022695"/>
    </source>
</evidence>
<evidence type="ECO:0000256" key="3">
    <source>
        <dbReference type="ARBA" id="ARBA00022679"/>
    </source>
</evidence>
<comment type="catalytic activity">
    <reaction evidence="11">
        <text>DNA(n) + a 2'-deoxyribonucleoside 5'-triphosphate = DNA(n+1) + diphosphate</text>
        <dbReference type="Rhea" id="RHEA:22508"/>
        <dbReference type="Rhea" id="RHEA-COMP:17339"/>
        <dbReference type="Rhea" id="RHEA-COMP:17340"/>
        <dbReference type="ChEBI" id="CHEBI:33019"/>
        <dbReference type="ChEBI" id="CHEBI:61560"/>
        <dbReference type="ChEBI" id="CHEBI:173112"/>
        <dbReference type="EC" id="2.7.7.7"/>
    </reaction>
</comment>
<dbReference type="GO" id="GO:0046872">
    <property type="term" value="F:metal ion binding"/>
    <property type="evidence" value="ECO:0007669"/>
    <property type="project" value="UniProtKB-KW"/>
</dbReference>
<evidence type="ECO:0000256" key="9">
    <source>
        <dbReference type="ARBA" id="ARBA00022840"/>
    </source>
</evidence>
<dbReference type="InterPro" id="IPR001270">
    <property type="entry name" value="ClpA/B"/>
</dbReference>
<accession>A0A841Q2H9</accession>
<evidence type="ECO:0000256" key="12">
    <source>
        <dbReference type="SAM" id="MobiDB-lite"/>
    </source>
</evidence>
<dbReference type="CDD" id="cd18137">
    <property type="entry name" value="HLD_clamp_pol_III_gamma_tau"/>
    <property type="match status" value="1"/>
</dbReference>
<evidence type="ECO:0000256" key="2">
    <source>
        <dbReference type="ARBA" id="ARBA00012417"/>
    </source>
</evidence>
<feature type="region of interest" description="Disordered" evidence="12">
    <location>
        <begin position="393"/>
        <end position="433"/>
    </location>
</feature>
<evidence type="ECO:0000313" key="14">
    <source>
        <dbReference type="EMBL" id="MBB6450618.1"/>
    </source>
</evidence>
<dbReference type="PRINTS" id="PR00300">
    <property type="entry name" value="CLPPROTEASEA"/>
</dbReference>
<dbReference type="Gene3D" id="1.10.8.60">
    <property type="match status" value="1"/>
</dbReference>
<keyword evidence="7" id="KW-0547">Nucleotide-binding</keyword>
<evidence type="ECO:0000313" key="15">
    <source>
        <dbReference type="Proteomes" id="UP000568839"/>
    </source>
</evidence>
<evidence type="ECO:0000256" key="5">
    <source>
        <dbReference type="ARBA" id="ARBA00022705"/>
    </source>
</evidence>
<proteinExistence type="inferred from homology"/>
<dbReference type="SMART" id="SM00382">
    <property type="entry name" value="AAA"/>
    <property type="match status" value="1"/>
</dbReference>
<dbReference type="EC" id="2.7.7.7" evidence="2"/>
<evidence type="ECO:0000256" key="1">
    <source>
        <dbReference type="ARBA" id="ARBA00006360"/>
    </source>
</evidence>
<dbReference type="InterPro" id="IPR012763">
    <property type="entry name" value="DNA_pol_III_sug/sutau_N"/>
</dbReference>
<dbReference type="PANTHER" id="PTHR11669">
    <property type="entry name" value="REPLICATION FACTOR C / DNA POLYMERASE III GAMMA-TAU SUBUNIT"/>
    <property type="match status" value="1"/>
</dbReference>
<dbReference type="GO" id="GO:0003887">
    <property type="term" value="F:DNA-directed DNA polymerase activity"/>
    <property type="evidence" value="ECO:0007669"/>
    <property type="project" value="UniProtKB-KW"/>
</dbReference>
<organism evidence="14 15">
    <name type="scientific">Geomicrobium halophilum</name>
    <dbReference type="NCBI Taxonomy" id="549000"/>
    <lineage>
        <taxon>Bacteria</taxon>
        <taxon>Bacillati</taxon>
        <taxon>Bacillota</taxon>
        <taxon>Bacilli</taxon>
        <taxon>Bacillales</taxon>
        <taxon>Geomicrobium</taxon>
    </lineage>
</organism>
<sequence length="582" mass="64618">MSYQALYRVWRPQRLEDVSGQNHITQTLHNALRQQKFAHAYLFSGPRGTGKTSAAKIVAKAINCDHAPVAEPCNECEACRGIQSGSVVDVIEIDAASNNGVDEIRYIRDNVIAAPRDVRYKVYIIDEVHMLSTGAFNALLKTLEEPPAHAVFILATTEPHKIPLTIISRCQRFDFKRISGETLVARMKQIIAAGDVEVEEEALHFISRAAEGGMRDALSLLEQAISFAESEVTASDVFAITGAVSQSFLASTVSALMEQDAKEAVQAADALIREGKDPLRFMEDIIYYLRDLLLYQTAPDVEELLDRVQVDNTFQSLADRIKANWAHQTIDMLHEELREMKGSSHPKIFLEMAVIHICQREAVSSTSATDDRQVQELAEQVQTLQEKIRALENQQGGDQEGKGTSAEVSQRPQGAPRERSSSPNAGSGAGVKQAKKLLGHASKEERMKIESRWGDTLQTVKKESVPAHAWLNDAKPVAATTDAVLLVFQNEMHRGMIADKFKTLTESAIANNNDHSYQILTIIKQDWDELKEAYRGKQQPEAEQTPSTEAERTQEEDPLIAEARKLVGPDLIEVMDDPNLKS</sequence>
<dbReference type="NCBIfam" id="TIGR02397">
    <property type="entry name" value="dnaX_nterm"/>
    <property type="match status" value="1"/>
</dbReference>
<dbReference type="AlphaFoldDB" id="A0A841Q2H9"/>
<keyword evidence="4 14" id="KW-0548">Nucleotidyltransferase</keyword>
<evidence type="ECO:0000256" key="11">
    <source>
        <dbReference type="ARBA" id="ARBA00049244"/>
    </source>
</evidence>
<dbReference type="FunFam" id="1.10.8.60:FF:000013">
    <property type="entry name" value="DNA polymerase III subunit gamma/tau"/>
    <property type="match status" value="1"/>
</dbReference>
<dbReference type="GO" id="GO:0003677">
    <property type="term" value="F:DNA binding"/>
    <property type="evidence" value="ECO:0007669"/>
    <property type="project" value="InterPro"/>
</dbReference>
<dbReference type="Proteomes" id="UP000568839">
    <property type="component" value="Unassembled WGS sequence"/>
</dbReference>
<keyword evidence="5" id="KW-0235">DNA replication</keyword>
<dbReference type="Pfam" id="PF22608">
    <property type="entry name" value="DNAX_ATPase_lid"/>
    <property type="match status" value="1"/>
</dbReference>
<dbReference type="InterPro" id="IPR027417">
    <property type="entry name" value="P-loop_NTPase"/>
</dbReference>
<dbReference type="RefSeq" id="WP_184404670.1">
    <property type="nucleotide sequence ID" value="NZ_JACHHJ010000003.1"/>
</dbReference>
<feature type="region of interest" description="Disordered" evidence="12">
    <location>
        <begin position="535"/>
        <end position="558"/>
    </location>
</feature>
<keyword evidence="9" id="KW-0067">ATP-binding</keyword>
<comment type="similarity">
    <text evidence="1">Belongs to the DnaX/STICHEL family.</text>
</comment>
<dbReference type="Gene3D" id="1.20.272.10">
    <property type="match status" value="1"/>
</dbReference>
<dbReference type="InterPro" id="IPR008921">
    <property type="entry name" value="DNA_pol3_clamp-load_cplx_C"/>
</dbReference>
<dbReference type="SUPFAM" id="SSF48019">
    <property type="entry name" value="post-AAA+ oligomerization domain-like"/>
    <property type="match status" value="1"/>
</dbReference>
<name>A0A841Q2H9_9BACL</name>
<gene>
    <name evidence="14" type="ORF">HNR44_002601</name>
</gene>
<comment type="caution">
    <text evidence="14">The sequence shown here is derived from an EMBL/GenBank/DDBJ whole genome shotgun (WGS) entry which is preliminary data.</text>
</comment>
<dbReference type="Gene3D" id="3.40.50.300">
    <property type="entry name" value="P-loop containing nucleotide triphosphate hydrolases"/>
    <property type="match status" value="1"/>
</dbReference>
<keyword evidence="15" id="KW-1185">Reference proteome</keyword>
<evidence type="ECO:0000259" key="13">
    <source>
        <dbReference type="SMART" id="SM00382"/>
    </source>
</evidence>
<dbReference type="Pfam" id="PF13177">
    <property type="entry name" value="DNA_pol3_delta2"/>
    <property type="match status" value="1"/>
</dbReference>
<dbReference type="SUPFAM" id="SSF52540">
    <property type="entry name" value="P-loop containing nucleoside triphosphate hydrolases"/>
    <property type="match status" value="1"/>
</dbReference>
<evidence type="ECO:0000256" key="7">
    <source>
        <dbReference type="ARBA" id="ARBA00022741"/>
    </source>
</evidence>
<evidence type="ECO:0000256" key="10">
    <source>
        <dbReference type="ARBA" id="ARBA00022932"/>
    </source>
</evidence>
<evidence type="ECO:0000256" key="6">
    <source>
        <dbReference type="ARBA" id="ARBA00022723"/>
    </source>
</evidence>
<feature type="domain" description="AAA+ ATPase" evidence="13">
    <location>
        <begin position="37"/>
        <end position="179"/>
    </location>
</feature>
<keyword evidence="6" id="KW-0479">Metal-binding</keyword>
<dbReference type="GO" id="GO:0005524">
    <property type="term" value="F:ATP binding"/>
    <property type="evidence" value="ECO:0007669"/>
    <property type="project" value="UniProtKB-KW"/>
</dbReference>
<dbReference type="EMBL" id="JACHHJ010000003">
    <property type="protein sequence ID" value="MBB6450618.1"/>
    <property type="molecule type" value="Genomic_DNA"/>
</dbReference>
<keyword evidence="3 14" id="KW-0808">Transferase</keyword>
<evidence type="ECO:0000256" key="8">
    <source>
        <dbReference type="ARBA" id="ARBA00022833"/>
    </source>
</evidence>
<reference evidence="14 15" key="1">
    <citation type="submission" date="2020-08" db="EMBL/GenBank/DDBJ databases">
        <title>Genomic Encyclopedia of Type Strains, Phase IV (KMG-IV): sequencing the most valuable type-strain genomes for metagenomic binning, comparative biology and taxonomic classification.</title>
        <authorList>
            <person name="Goeker M."/>
        </authorList>
    </citation>
    <scope>NUCLEOTIDE SEQUENCE [LARGE SCALE GENOMIC DNA]</scope>
    <source>
        <strain evidence="14 15">DSM 21769</strain>
    </source>
</reference>
<keyword evidence="10" id="KW-0239">DNA-directed DNA polymerase</keyword>
<protein>
    <recommendedName>
        <fullName evidence="2">DNA-directed DNA polymerase</fullName>
        <ecNumber evidence="2">2.7.7.7</ecNumber>
    </recommendedName>
</protein>
<dbReference type="InterPro" id="IPR045085">
    <property type="entry name" value="HLD_clamp_pol_III_gamma_tau"/>
</dbReference>
<dbReference type="InterPro" id="IPR003593">
    <property type="entry name" value="AAA+_ATPase"/>
</dbReference>
<dbReference type="InterPro" id="IPR022754">
    <property type="entry name" value="DNA_pol_III_gamma-3"/>
</dbReference>
<dbReference type="GO" id="GO:0009360">
    <property type="term" value="C:DNA polymerase III complex"/>
    <property type="evidence" value="ECO:0007669"/>
    <property type="project" value="InterPro"/>
</dbReference>